<sequence length="373" mass="41721">MNHSHWYDDFARDYSEQHRHNPPDPDAFHTAVDVHYDTLETARQRREKPRAHGVTYFDAPPQDPRYAVSGAASRYPQLRQEVINSRLAQFEPGVLDDLPYDPLVGPPRGNCCEYANIPPQLSRGYSTLRTLNSEAGHLGATTNRIPLCGNCQTLAQRLAEQYPGLTIYDVVGNNTYQSHCTVRFYSSGSPFRPFQSKYQIQALEMKKQGRSDEAIYIFLLKETANILQNCSQQLSNKASVKEHEALAAENAASGVQERLRRFGYEKDRKEFEAKYRGATNAREAATKARQDAQSTAEKWSQVTQEVTTLEKARYLRQGGAAAGPSHMPMAVAGSSGQPYPAFQVPSYHPSRGAPANYDGASNRGLPPFNQGYR</sequence>
<protein>
    <submittedName>
        <fullName evidence="2">Uncharacterized protein</fullName>
    </submittedName>
</protein>
<dbReference type="EMBL" id="JARKIF010000018">
    <property type="protein sequence ID" value="KAJ7619594.1"/>
    <property type="molecule type" value="Genomic_DNA"/>
</dbReference>
<keyword evidence="3" id="KW-1185">Reference proteome</keyword>
<dbReference type="AlphaFoldDB" id="A0AAD7BFS5"/>
<name>A0AAD7BFS5_9AGAR</name>
<gene>
    <name evidence="2" type="ORF">FB45DRAFT_161688</name>
</gene>
<comment type="caution">
    <text evidence="2">The sequence shown here is derived from an EMBL/GenBank/DDBJ whole genome shotgun (WGS) entry which is preliminary data.</text>
</comment>
<evidence type="ECO:0000256" key="1">
    <source>
        <dbReference type="SAM" id="MobiDB-lite"/>
    </source>
</evidence>
<organism evidence="2 3">
    <name type="scientific">Roridomyces roridus</name>
    <dbReference type="NCBI Taxonomy" id="1738132"/>
    <lineage>
        <taxon>Eukaryota</taxon>
        <taxon>Fungi</taxon>
        <taxon>Dikarya</taxon>
        <taxon>Basidiomycota</taxon>
        <taxon>Agaricomycotina</taxon>
        <taxon>Agaricomycetes</taxon>
        <taxon>Agaricomycetidae</taxon>
        <taxon>Agaricales</taxon>
        <taxon>Marasmiineae</taxon>
        <taxon>Mycenaceae</taxon>
        <taxon>Roridomyces</taxon>
    </lineage>
</organism>
<dbReference type="Proteomes" id="UP001221142">
    <property type="component" value="Unassembled WGS sequence"/>
</dbReference>
<accession>A0AAD7BFS5</accession>
<proteinExistence type="predicted"/>
<evidence type="ECO:0000313" key="3">
    <source>
        <dbReference type="Proteomes" id="UP001221142"/>
    </source>
</evidence>
<reference evidence="2" key="1">
    <citation type="submission" date="2023-03" db="EMBL/GenBank/DDBJ databases">
        <title>Massive genome expansion in bonnet fungi (Mycena s.s.) driven by repeated elements and novel gene families across ecological guilds.</title>
        <authorList>
            <consortium name="Lawrence Berkeley National Laboratory"/>
            <person name="Harder C.B."/>
            <person name="Miyauchi S."/>
            <person name="Viragh M."/>
            <person name="Kuo A."/>
            <person name="Thoen E."/>
            <person name="Andreopoulos B."/>
            <person name="Lu D."/>
            <person name="Skrede I."/>
            <person name="Drula E."/>
            <person name="Henrissat B."/>
            <person name="Morin E."/>
            <person name="Kohler A."/>
            <person name="Barry K."/>
            <person name="LaButti K."/>
            <person name="Morin E."/>
            <person name="Salamov A."/>
            <person name="Lipzen A."/>
            <person name="Mereny Z."/>
            <person name="Hegedus B."/>
            <person name="Baldrian P."/>
            <person name="Stursova M."/>
            <person name="Weitz H."/>
            <person name="Taylor A."/>
            <person name="Grigoriev I.V."/>
            <person name="Nagy L.G."/>
            <person name="Martin F."/>
            <person name="Kauserud H."/>
        </authorList>
    </citation>
    <scope>NUCLEOTIDE SEQUENCE</scope>
    <source>
        <strain evidence="2">9284</strain>
    </source>
</reference>
<feature type="region of interest" description="Disordered" evidence="1">
    <location>
        <begin position="342"/>
        <end position="373"/>
    </location>
</feature>
<evidence type="ECO:0000313" key="2">
    <source>
        <dbReference type="EMBL" id="KAJ7619594.1"/>
    </source>
</evidence>